<dbReference type="Proteomes" id="UP000230233">
    <property type="component" value="Chromosome V"/>
</dbReference>
<organism evidence="1 2">
    <name type="scientific">Caenorhabditis nigoni</name>
    <dbReference type="NCBI Taxonomy" id="1611254"/>
    <lineage>
        <taxon>Eukaryota</taxon>
        <taxon>Metazoa</taxon>
        <taxon>Ecdysozoa</taxon>
        <taxon>Nematoda</taxon>
        <taxon>Chromadorea</taxon>
        <taxon>Rhabditida</taxon>
        <taxon>Rhabditina</taxon>
        <taxon>Rhabditomorpha</taxon>
        <taxon>Rhabditoidea</taxon>
        <taxon>Rhabditidae</taxon>
        <taxon>Peloderinae</taxon>
        <taxon>Caenorhabditis</taxon>
    </lineage>
</organism>
<keyword evidence="2" id="KW-1185">Reference proteome</keyword>
<dbReference type="AlphaFoldDB" id="A0A2G5TQL1"/>
<dbReference type="EMBL" id="PDUG01000005">
    <property type="protein sequence ID" value="PIC29533.1"/>
    <property type="molecule type" value="Genomic_DNA"/>
</dbReference>
<comment type="caution">
    <text evidence="1">The sequence shown here is derived from an EMBL/GenBank/DDBJ whole genome shotgun (WGS) entry which is preliminary data.</text>
</comment>
<proteinExistence type="predicted"/>
<evidence type="ECO:0000313" key="1">
    <source>
        <dbReference type="EMBL" id="PIC29533.1"/>
    </source>
</evidence>
<accession>A0A2G5TQL1</accession>
<protein>
    <submittedName>
        <fullName evidence="1">Uncharacterized protein</fullName>
    </submittedName>
</protein>
<name>A0A2G5TQL1_9PELO</name>
<sequence>MCENRNYKLLGASFSFQKKFVECINDLIRCNTRIDILHDIHQTARHDCGTLKEFLKISDSQMLKNFVNRFFEV</sequence>
<evidence type="ECO:0000313" key="2">
    <source>
        <dbReference type="Proteomes" id="UP000230233"/>
    </source>
</evidence>
<gene>
    <name evidence="1" type="primary">Cnig_chr_V.g21085</name>
    <name evidence="1" type="ORF">B9Z55_021085</name>
</gene>
<reference evidence="2" key="1">
    <citation type="submission" date="2017-10" db="EMBL/GenBank/DDBJ databases">
        <title>Rapid genome shrinkage in a self-fertile nematode reveals novel sperm competition proteins.</title>
        <authorList>
            <person name="Yin D."/>
            <person name="Schwarz E.M."/>
            <person name="Thomas C.G."/>
            <person name="Felde R.L."/>
            <person name="Korf I.F."/>
            <person name="Cutter A.D."/>
            <person name="Schartner C.M."/>
            <person name="Ralston E.J."/>
            <person name="Meyer B.J."/>
            <person name="Haag E.S."/>
        </authorList>
    </citation>
    <scope>NUCLEOTIDE SEQUENCE [LARGE SCALE GENOMIC DNA]</scope>
    <source>
        <strain evidence="2">JU1422</strain>
    </source>
</reference>